<name>A0A1M7RNZ9_9ACTN</name>
<evidence type="ECO:0000256" key="1">
    <source>
        <dbReference type="SAM" id="MobiDB-lite"/>
    </source>
</evidence>
<evidence type="ECO:0000313" key="3">
    <source>
        <dbReference type="EMBL" id="SHN47822.1"/>
    </source>
</evidence>
<dbReference type="AlphaFoldDB" id="A0A1M7RNZ9"/>
<keyword evidence="4" id="KW-1185">Reference proteome</keyword>
<protein>
    <recommendedName>
        <fullName evidence="5">Membrane domain of glycerophosphoryl diester phosphodiesterase</fullName>
    </recommendedName>
</protein>
<evidence type="ECO:0000256" key="2">
    <source>
        <dbReference type="SAM" id="Phobius"/>
    </source>
</evidence>
<dbReference type="Proteomes" id="UP000184440">
    <property type="component" value="Unassembled WGS sequence"/>
</dbReference>
<keyword evidence="2" id="KW-0472">Membrane</keyword>
<feature type="transmembrane region" description="Helical" evidence="2">
    <location>
        <begin position="175"/>
        <end position="195"/>
    </location>
</feature>
<feature type="transmembrane region" description="Helical" evidence="2">
    <location>
        <begin position="87"/>
        <end position="111"/>
    </location>
</feature>
<dbReference type="STRING" id="134849.SAMN05443668_12852"/>
<dbReference type="EMBL" id="FRCS01000028">
    <property type="protein sequence ID" value="SHN47822.1"/>
    <property type="molecule type" value="Genomic_DNA"/>
</dbReference>
<keyword evidence="2" id="KW-1133">Transmembrane helix</keyword>
<accession>A0A1M7RNZ9</accession>
<gene>
    <name evidence="3" type="ORF">SAMN05443668_12852</name>
</gene>
<evidence type="ECO:0000313" key="4">
    <source>
        <dbReference type="Proteomes" id="UP000184440"/>
    </source>
</evidence>
<organism evidence="3 4">
    <name type="scientific">Cryptosporangium aurantiacum</name>
    <dbReference type="NCBI Taxonomy" id="134849"/>
    <lineage>
        <taxon>Bacteria</taxon>
        <taxon>Bacillati</taxon>
        <taxon>Actinomycetota</taxon>
        <taxon>Actinomycetes</taxon>
        <taxon>Cryptosporangiales</taxon>
        <taxon>Cryptosporangiaceae</taxon>
        <taxon>Cryptosporangium</taxon>
    </lineage>
</organism>
<evidence type="ECO:0008006" key="5">
    <source>
        <dbReference type="Google" id="ProtNLM"/>
    </source>
</evidence>
<feature type="transmembrane region" description="Helical" evidence="2">
    <location>
        <begin position="50"/>
        <end position="72"/>
    </location>
</feature>
<keyword evidence="2" id="KW-0812">Transmembrane</keyword>
<proteinExistence type="predicted"/>
<feature type="transmembrane region" description="Helical" evidence="2">
    <location>
        <begin position="145"/>
        <end position="169"/>
    </location>
</feature>
<feature type="transmembrane region" description="Helical" evidence="2">
    <location>
        <begin position="216"/>
        <end position="245"/>
    </location>
</feature>
<reference evidence="3 4" key="1">
    <citation type="submission" date="2016-11" db="EMBL/GenBank/DDBJ databases">
        <authorList>
            <person name="Jaros S."/>
            <person name="Januszkiewicz K."/>
            <person name="Wedrychowicz H."/>
        </authorList>
    </citation>
    <scope>NUCLEOTIDE SEQUENCE [LARGE SCALE GENOMIC DNA]</scope>
    <source>
        <strain evidence="3 4">DSM 46144</strain>
    </source>
</reference>
<feature type="transmembrane region" description="Helical" evidence="2">
    <location>
        <begin position="257"/>
        <end position="279"/>
    </location>
</feature>
<sequence length="320" mass="33352">MSTVTAPAPPVGLPPLSAGPGSGPVPLRPLSVGEILDGGMDLLRRHPGPTLGVAGVMVVLQLLISVPLWWVLTSLLSRDSGSPGTDILLLILTLTAFSVVASLGSTVSAVLTSASCAIAVVQETAGAPTSLAVCWARLRPMFGRLLLLALALTGINTLIAAIPIIGYFVPLFGGLMRLSVLVLIFEGGSIGSALKRGVQVGGGTGVGLFRQLGIRLLAGVVSGIIWFIMFFPLSVILGLVVELIVGEDPLVTGDHGALLLLTLSIAVAYYLPLVVVWAFRSGIDTLLYLDGRMRTEALDVEWGLAARRSRLSRLRGGLVR</sequence>
<feature type="region of interest" description="Disordered" evidence="1">
    <location>
        <begin position="1"/>
        <end position="22"/>
    </location>
</feature>